<evidence type="ECO:0000313" key="2">
    <source>
        <dbReference type="Proteomes" id="UP000499080"/>
    </source>
</evidence>
<dbReference type="EMBL" id="BGPR01001796">
    <property type="protein sequence ID" value="GBM62023.1"/>
    <property type="molecule type" value="Genomic_DNA"/>
</dbReference>
<keyword evidence="2" id="KW-1185">Reference proteome</keyword>
<dbReference type="AlphaFoldDB" id="A0A4Y2H8M8"/>
<evidence type="ECO:0000313" key="1">
    <source>
        <dbReference type="EMBL" id="GBM62023.1"/>
    </source>
</evidence>
<organism evidence="1 2">
    <name type="scientific">Araneus ventricosus</name>
    <name type="common">Orbweaver spider</name>
    <name type="synonym">Epeira ventricosa</name>
    <dbReference type="NCBI Taxonomy" id="182803"/>
    <lineage>
        <taxon>Eukaryota</taxon>
        <taxon>Metazoa</taxon>
        <taxon>Ecdysozoa</taxon>
        <taxon>Arthropoda</taxon>
        <taxon>Chelicerata</taxon>
        <taxon>Arachnida</taxon>
        <taxon>Araneae</taxon>
        <taxon>Araneomorphae</taxon>
        <taxon>Entelegynae</taxon>
        <taxon>Araneoidea</taxon>
        <taxon>Araneidae</taxon>
        <taxon>Araneus</taxon>
    </lineage>
</organism>
<protein>
    <submittedName>
        <fullName evidence="1">Uncharacterized protein</fullName>
    </submittedName>
</protein>
<dbReference type="Proteomes" id="UP000499080">
    <property type="component" value="Unassembled WGS sequence"/>
</dbReference>
<gene>
    <name evidence="1" type="ORF">AVEN_220950_1</name>
</gene>
<comment type="caution">
    <text evidence="1">The sequence shown here is derived from an EMBL/GenBank/DDBJ whole genome shotgun (WGS) entry which is preliminary data.</text>
</comment>
<proteinExistence type="predicted"/>
<accession>A0A4Y2H8M8</accession>
<sequence length="93" mass="10375">MLVLGPEPGHEGRLWATSRSRVPVDGAAIANDVRESSCREHRHLTVRRDGQVAKSILCIEGSRIETWFRWSSAVSGGLLQVKFYLKNPYIGVV</sequence>
<name>A0A4Y2H8M8_ARAVE</name>
<reference evidence="1 2" key="1">
    <citation type="journal article" date="2019" name="Sci. Rep.">
        <title>Orb-weaving spider Araneus ventricosus genome elucidates the spidroin gene catalogue.</title>
        <authorList>
            <person name="Kono N."/>
            <person name="Nakamura H."/>
            <person name="Ohtoshi R."/>
            <person name="Moran D.A.P."/>
            <person name="Shinohara A."/>
            <person name="Yoshida Y."/>
            <person name="Fujiwara M."/>
            <person name="Mori M."/>
            <person name="Tomita M."/>
            <person name="Arakawa K."/>
        </authorList>
    </citation>
    <scope>NUCLEOTIDE SEQUENCE [LARGE SCALE GENOMIC DNA]</scope>
</reference>